<evidence type="ECO:0000313" key="2">
    <source>
        <dbReference type="Proteomes" id="UP001166286"/>
    </source>
</evidence>
<organism evidence="1 2">
    <name type="scientific">Cladonia borealis</name>
    <dbReference type="NCBI Taxonomy" id="184061"/>
    <lineage>
        <taxon>Eukaryota</taxon>
        <taxon>Fungi</taxon>
        <taxon>Dikarya</taxon>
        <taxon>Ascomycota</taxon>
        <taxon>Pezizomycotina</taxon>
        <taxon>Lecanoromycetes</taxon>
        <taxon>OSLEUM clade</taxon>
        <taxon>Lecanoromycetidae</taxon>
        <taxon>Lecanorales</taxon>
        <taxon>Lecanorineae</taxon>
        <taxon>Cladoniaceae</taxon>
        <taxon>Cladonia</taxon>
    </lineage>
</organism>
<accession>A0AA39QVZ5</accession>
<reference evidence="1" key="1">
    <citation type="submission" date="2023-03" db="EMBL/GenBank/DDBJ databases">
        <title>Complete genome of Cladonia borealis.</title>
        <authorList>
            <person name="Park H."/>
        </authorList>
    </citation>
    <scope>NUCLEOTIDE SEQUENCE</scope>
    <source>
        <strain evidence="1">ANT050790</strain>
    </source>
</reference>
<comment type="caution">
    <text evidence="1">The sequence shown here is derived from an EMBL/GenBank/DDBJ whole genome shotgun (WGS) entry which is preliminary data.</text>
</comment>
<dbReference type="AlphaFoldDB" id="A0AA39QVZ5"/>
<dbReference type="Proteomes" id="UP001166286">
    <property type="component" value="Unassembled WGS sequence"/>
</dbReference>
<sequence length="296" mass="33796">MVLRPKLDKLLLKKLPQNRPVRCDDTGVVVSVMARTEKDLVKRFDDLSIDWSVIAKTLMGWGEHFRSEEENTGKAPTWQGVYAIFRCPGSPCDRGPHCWIDPVGKRHYRLRTEHLRALVSFKEQGNALNSHDDVPQHVRDQLHLEERQRLERQPKSNNVSSPFPPINITNVLAQSHQSPMSISTEPTPAADVRPCGNICFTVPGLRDKAVREYSEWQQSNVGDERLKAEFRKAEFRKAYEVALRFGLDLEQVYADQDPGLFVKEDVVYGVARRLFMTLRDVSSDTSLLVTLSITKT</sequence>
<proteinExistence type="predicted"/>
<gene>
    <name evidence="1" type="ORF">JMJ35_007584</name>
</gene>
<name>A0AA39QVZ5_9LECA</name>
<evidence type="ECO:0000313" key="1">
    <source>
        <dbReference type="EMBL" id="KAK0510190.1"/>
    </source>
</evidence>
<dbReference type="EMBL" id="JAFEKC020000017">
    <property type="protein sequence ID" value="KAK0510190.1"/>
    <property type="molecule type" value="Genomic_DNA"/>
</dbReference>
<keyword evidence="2" id="KW-1185">Reference proteome</keyword>
<protein>
    <submittedName>
        <fullName evidence="1">Uncharacterized protein</fullName>
    </submittedName>
</protein>